<dbReference type="GO" id="GO:0005524">
    <property type="term" value="F:ATP binding"/>
    <property type="evidence" value="ECO:0007669"/>
    <property type="project" value="UniProtKB-KW"/>
</dbReference>
<evidence type="ECO:0000256" key="5">
    <source>
        <dbReference type="ARBA" id="ARBA00022840"/>
    </source>
</evidence>
<dbReference type="InterPro" id="IPR017871">
    <property type="entry name" value="ABC_transporter-like_CS"/>
</dbReference>
<dbReference type="PANTHER" id="PTHR42711">
    <property type="entry name" value="ABC TRANSPORTER ATP-BINDING PROTEIN"/>
    <property type="match status" value="1"/>
</dbReference>
<evidence type="ECO:0000256" key="3">
    <source>
        <dbReference type="ARBA" id="ARBA00022458"/>
    </source>
</evidence>
<evidence type="ECO:0000256" key="1">
    <source>
        <dbReference type="ARBA" id="ARBA00005417"/>
    </source>
</evidence>
<comment type="caution">
    <text evidence="7">The sequence shown here is derived from an EMBL/GenBank/DDBJ whole genome shotgun (WGS) entry which is preliminary data.</text>
</comment>
<dbReference type="EMBL" id="JBHSCW010000004">
    <property type="protein sequence ID" value="MFC4351962.1"/>
    <property type="molecule type" value="Genomic_DNA"/>
</dbReference>
<keyword evidence="4" id="KW-0547">Nucleotide-binding</keyword>
<dbReference type="InterPro" id="IPR050763">
    <property type="entry name" value="ABC_transporter_ATP-binding"/>
</dbReference>
<keyword evidence="5 7" id="KW-0067">ATP-binding</keyword>
<dbReference type="PANTHER" id="PTHR42711:SF5">
    <property type="entry name" value="ABC TRANSPORTER ATP-BINDING PROTEIN NATA"/>
    <property type="match status" value="1"/>
</dbReference>
<organism evidence="7 8">
    <name type="scientific">Fodinicurvata halophila</name>
    <dbReference type="NCBI Taxonomy" id="1419723"/>
    <lineage>
        <taxon>Bacteria</taxon>
        <taxon>Pseudomonadati</taxon>
        <taxon>Pseudomonadota</taxon>
        <taxon>Alphaproteobacteria</taxon>
        <taxon>Rhodospirillales</taxon>
        <taxon>Rhodovibrionaceae</taxon>
        <taxon>Fodinicurvata</taxon>
    </lineage>
</organism>
<comment type="similarity">
    <text evidence="1">Belongs to the ABC transporter superfamily.</text>
</comment>
<protein>
    <submittedName>
        <fullName evidence="7">ABC transporter ATP-binding protein</fullName>
    </submittedName>
</protein>
<dbReference type="SUPFAM" id="SSF52540">
    <property type="entry name" value="P-loop containing nucleoside triphosphate hydrolases"/>
    <property type="match status" value="1"/>
</dbReference>
<dbReference type="InterPro" id="IPR003593">
    <property type="entry name" value="AAA+_ATPase"/>
</dbReference>
<feature type="domain" description="ABC transporter" evidence="6">
    <location>
        <begin position="8"/>
        <end position="237"/>
    </location>
</feature>
<keyword evidence="2" id="KW-0813">Transport</keyword>
<sequence>MSESVEAIRVQALSKSFNGTPAVKDVNFSLHRGETLALLGANGAGKTTTISMLLGLLLPTSGSITVLGGDMLRHRYRLLQRMNFSSPYVDLPRRLSVRQNLMFFARLYGCPDPKARLEELAHDLDLGPLWRKPTGKLSSGQKTRVSLAKALINAPEILLLDEPTASLDPDTADWLRGYLQDYQRRSGTAILLASHNMSEVERLAHQVRIMRAGEIVETGTPRELLDRHGRGNLEQVFLDIARNQRQPDRAYGEAAS</sequence>
<keyword evidence="3" id="KW-0536">Nodulation</keyword>
<dbReference type="InterPro" id="IPR003439">
    <property type="entry name" value="ABC_transporter-like_ATP-bd"/>
</dbReference>
<name>A0ABV8UL49_9PROT</name>
<proteinExistence type="inferred from homology"/>
<dbReference type="PROSITE" id="PS50893">
    <property type="entry name" value="ABC_TRANSPORTER_2"/>
    <property type="match status" value="1"/>
</dbReference>
<dbReference type="PROSITE" id="PS00211">
    <property type="entry name" value="ABC_TRANSPORTER_1"/>
    <property type="match status" value="1"/>
</dbReference>
<dbReference type="Pfam" id="PF00005">
    <property type="entry name" value="ABC_tran"/>
    <property type="match status" value="1"/>
</dbReference>
<evidence type="ECO:0000256" key="2">
    <source>
        <dbReference type="ARBA" id="ARBA00022448"/>
    </source>
</evidence>
<dbReference type="Gene3D" id="3.40.50.300">
    <property type="entry name" value="P-loop containing nucleotide triphosphate hydrolases"/>
    <property type="match status" value="1"/>
</dbReference>
<evidence type="ECO:0000256" key="4">
    <source>
        <dbReference type="ARBA" id="ARBA00022741"/>
    </source>
</evidence>
<reference evidence="8" key="1">
    <citation type="journal article" date="2019" name="Int. J. Syst. Evol. Microbiol.">
        <title>The Global Catalogue of Microorganisms (GCM) 10K type strain sequencing project: providing services to taxonomists for standard genome sequencing and annotation.</title>
        <authorList>
            <consortium name="The Broad Institute Genomics Platform"/>
            <consortium name="The Broad Institute Genome Sequencing Center for Infectious Disease"/>
            <person name="Wu L."/>
            <person name="Ma J."/>
        </authorList>
    </citation>
    <scope>NUCLEOTIDE SEQUENCE [LARGE SCALE GENOMIC DNA]</scope>
    <source>
        <strain evidence="8">CECT 8472</strain>
    </source>
</reference>
<keyword evidence="8" id="KW-1185">Reference proteome</keyword>
<evidence type="ECO:0000313" key="8">
    <source>
        <dbReference type="Proteomes" id="UP001595799"/>
    </source>
</evidence>
<dbReference type="InterPro" id="IPR027417">
    <property type="entry name" value="P-loop_NTPase"/>
</dbReference>
<dbReference type="Proteomes" id="UP001595799">
    <property type="component" value="Unassembled WGS sequence"/>
</dbReference>
<evidence type="ECO:0000313" key="7">
    <source>
        <dbReference type="EMBL" id="MFC4351962.1"/>
    </source>
</evidence>
<accession>A0ABV8UL49</accession>
<evidence type="ECO:0000259" key="6">
    <source>
        <dbReference type="PROSITE" id="PS50893"/>
    </source>
</evidence>
<dbReference type="RefSeq" id="WP_382422306.1">
    <property type="nucleotide sequence ID" value="NZ_JBHSCW010000004.1"/>
</dbReference>
<dbReference type="SMART" id="SM00382">
    <property type="entry name" value="AAA"/>
    <property type="match status" value="1"/>
</dbReference>
<gene>
    <name evidence="7" type="ORF">ACFOW6_10450</name>
</gene>